<proteinExistence type="inferred from homology"/>
<keyword evidence="3" id="KW-0732">Signal</keyword>
<evidence type="ECO:0000256" key="5">
    <source>
        <dbReference type="ARBA" id="ARBA00023139"/>
    </source>
</evidence>
<sequence precursor="true">MQKLLTVVSLLAVLLVAGCSTVEGIGKDLKSLGGSIEKEAGK</sequence>
<reference evidence="8" key="1">
    <citation type="journal article" date="2011" name="Stand. Genomic Sci.">
        <title>Genome sequence of the filamentous, gliding Thiothrix nivea neotype strain (JP2(T)).</title>
        <authorList>
            <person name="Lapidus A."/>
            <person name="Nolan M."/>
            <person name="Lucas S."/>
            <person name="Glavina Del Rio T."/>
            <person name="Tice H."/>
            <person name="Cheng J.F."/>
            <person name="Tapia R."/>
            <person name="Han C."/>
            <person name="Goodwin L."/>
            <person name="Pitluck S."/>
            <person name="Liolios K."/>
            <person name="Pagani I."/>
            <person name="Ivanova N."/>
            <person name="Huntemann M."/>
            <person name="Mavromatis K."/>
            <person name="Mikhailova N."/>
            <person name="Pati A."/>
            <person name="Chen A."/>
            <person name="Palaniappan K."/>
            <person name="Land M."/>
            <person name="Brambilla E.M."/>
            <person name="Rohde M."/>
            <person name="Abt B."/>
            <person name="Verbarg S."/>
            <person name="Goker M."/>
            <person name="Bristow J."/>
            <person name="Eisen J.A."/>
            <person name="Markowitz V."/>
            <person name="Hugenholtz P."/>
            <person name="Kyrpides N.C."/>
            <person name="Klenk H.P."/>
            <person name="Woyke T."/>
        </authorList>
    </citation>
    <scope>NUCLEOTIDE SEQUENCE [LARGE SCALE GENOMIC DNA]</scope>
    <source>
        <strain evidence="8">ATCC 35100 / DSM 5205 / JP2</strain>
    </source>
</reference>
<dbReference type="GO" id="GO:0009636">
    <property type="term" value="P:response to toxic substance"/>
    <property type="evidence" value="ECO:0007669"/>
    <property type="project" value="InterPro"/>
</dbReference>
<keyword evidence="5" id="KW-0564">Palmitate</keyword>
<evidence type="ECO:0000313" key="8">
    <source>
        <dbReference type="Proteomes" id="UP000005317"/>
    </source>
</evidence>
<evidence type="ECO:0000256" key="3">
    <source>
        <dbReference type="ARBA" id="ARBA00022729"/>
    </source>
</evidence>
<comment type="similarity">
    <text evidence="1">Belongs to the EcnA/EcnB lipoprotein family.</text>
</comment>
<dbReference type="PROSITE" id="PS51257">
    <property type="entry name" value="PROKAR_LIPOPROTEIN"/>
    <property type="match status" value="1"/>
</dbReference>
<keyword evidence="8" id="KW-1185">Reference proteome</keyword>
<protein>
    <submittedName>
        <fullName evidence="7">Entericidin EcnAB</fullName>
    </submittedName>
</protein>
<keyword evidence="6" id="KW-0449">Lipoprotein</keyword>
<dbReference type="InterPro" id="IPR012556">
    <property type="entry name" value="Entericidin"/>
</dbReference>
<dbReference type="Pfam" id="PF08085">
    <property type="entry name" value="Entericidin"/>
    <property type="match status" value="1"/>
</dbReference>
<evidence type="ECO:0000256" key="1">
    <source>
        <dbReference type="ARBA" id="ARBA00010296"/>
    </source>
</evidence>
<evidence type="ECO:0000256" key="4">
    <source>
        <dbReference type="ARBA" id="ARBA00023136"/>
    </source>
</evidence>
<evidence type="ECO:0000256" key="6">
    <source>
        <dbReference type="ARBA" id="ARBA00023288"/>
    </source>
</evidence>
<evidence type="ECO:0000256" key="2">
    <source>
        <dbReference type="ARBA" id="ARBA00022475"/>
    </source>
</evidence>
<accession>A0A656HLG2</accession>
<keyword evidence="4" id="KW-0472">Membrane</keyword>
<gene>
    <name evidence="7" type="ORF">Thini_3646</name>
</gene>
<keyword evidence="2" id="KW-1003">Cell membrane</keyword>
<organism evidence="7 8">
    <name type="scientific">Thiothrix nivea (strain ATCC 35100 / DSM 5205 / JP2)</name>
    <dbReference type="NCBI Taxonomy" id="870187"/>
    <lineage>
        <taxon>Bacteria</taxon>
        <taxon>Pseudomonadati</taxon>
        <taxon>Pseudomonadota</taxon>
        <taxon>Gammaproteobacteria</taxon>
        <taxon>Thiotrichales</taxon>
        <taxon>Thiotrichaceae</taxon>
        <taxon>Thiothrix</taxon>
    </lineage>
</organism>
<dbReference type="AlphaFoldDB" id="A0A656HLG2"/>
<dbReference type="EMBL" id="JH651384">
    <property type="protein sequence ID" value="EIJ36150.1"/>
    <property type="molecule type" value="Genomic_DNA"/>
</dbReference>
<evidence type="ECO:0000313" key="7">
    <source>
        <dbReference type="EMBL" id="EIJ36150.1"/>
    </source>
</evidence>
<dbReference type="Proteomes" id="UP000005317">
    <property type="component" value="Unassembled WGS sequence"/>
</dbReference>
<name>A0A656HLG2_THINJ</name>
<dbReference type="RefSeq" id="WP_002710035.1">
    <property type="nucleotide sequence ID" value="NZ_JH651384.1"/>
</dbReference>
<dbReference type="GO" id="GO:0016020">
    <property type="term" value="C:membrane"/>
    <property type="evidence" value="ECO:0007669"/>
    <property type="project" value="InterPro"/>
</dbReference>